<organism evidence="1 2">
    <name type="scientific">Nocardioides koreensis</name>
    <dbReference type="NCBI Taxonomy" id="433651"/>
    <lineage>
        <taxon>Bacteria</taxon>
        <taxon>Bacillati</taxon>
        <taxon>Actinomycetota</taxon>
        <taxon>Actinomycetes</taxon>
        <taxon>Propionibacteriales</taxon>
        <taxon>Nocardioidaceae</taxon>
        <taxon>Nocardioides</taxon>
    </lineage>
</organism>
<name>A0ABP5KSF3_9ACTN</name>
<protein>
    <submittedName>
        <fullName evidence="1">Uncharacterized protein</fullName>
    </submittedName>
</protein>
<keyword evidence="2" id="KW-1185">Reference proteome</keyword>
<dbReference type="EMBL" id="BAAAQR010000001">
    <property type="protein sequence ID" value="GAA2135396.1"/>
    <property type="molecule type" value="Genomic_DNA"/>
</dbReference>
<proteinExistence type="predicted"/>
<comment type="caution">
    <text evidence="1">The sequence shown here is derived from an EMBL/GenBank/DDBJ whole genome shotgun (WGS) entry which is preliminary data.</text>
</comment>
<reference evidence="2" key="1">
    <citation type="journal article" date="2019" name="Int. J. Syst. Evol. Microbiol.">
        <title>The Global Catalogue of Microorganisms (GCM) 10K type strain sequencing project: providing services to taxonomists for standard genome sequencing and annotation.</title>
        <authorList>
            <consortium name="The Broad Institute Genomics Platform"/>
            <consortium name="The Broad Institute Genome Sequencing Center for Infectious Disease"/>
            <person name="Wu L."/>
            <person name="Ma J."/>
        </authorList>
    </citation>
    <scope>NUCLEOTIDE SEQUENCE [LARGE SCALE GENOMIC DNA]</scope>
    <source>
        <strain evidence="2">JCM 16022</strain>
    </source>
</reference>
<dbReference type="Proteomes" id="UP001501771">
    <property type="component" value="Unassembled WGS sequence"/>
</dbReference>
<gene>
    <name evidence="1" type="ORF">GCM10009844_00620</name>
</gene>
<sequence length="91" mass="10161">MESRPWSECPNTGTWVSSQDRRVRTAPGGHFLGLRACMRAGVVVRRSDAAPHDSAGKPLRMTVAFRTVATVKSDRRKENDARLRFDAHIPT</sequence>
<evidence type="ECO:0000313" key="2">
    <source>
        <dbReference type="Proteomes" id="UP001501771"/>
    </source>
</evidence>
<accession>A0ABP5KSF3</accession>
<evidence type="ECO:0000313" key="1">
    <source>
        <dbReference type="EMBL" id="GAA2135396.1"/>
    </source>
</evidence>